<dbReference type="HOGENOM" id="CLU_035066_5_0_1"/>
<dbReference type="RefSeq" id="XP_002178244.1">
    <property type="nucleotide sequence ID" value="XM_002178208.1"/>
</dbReference>
<organism evidence="7 8">
    <name type="scientific">Phaeodactylum tricornutum (strain CCAP 1055/1)</name>
    <dbReference type="NCBI Taxonomy" id="556484"/>
    <lineage>
        <taxon>Eukaryota</taxon>
        <taxon>Sar</taxon>
        <taxon>Stramenopiles</taxon>
        <taxon>Ochrophyta</taxon>
        <taxon>Bacillariophyta</taxon>
        <taxon>Bacillariophyceae</taxon>
        <taxon>Bacillariophycidae</taxon>
        <taxon>Naviculales</taxon>
        <taxon>Phaeodactylaceae</taxon>
        <taxon>Phaeodactylum</taxon>
    </lineage>
</organism>
<dbReference type="PANTHER" id="PTHR10414:SF37">
    <property type="entry name" value="BB IN A BOXCAR, ISOFORM C"/>
    <property type="match status" value="1"/>
</dbReference>
<dbReference type="OMA" id="SHCEKYN"/>
<keyword evidence="6" id="KW-1133">Transmembrane helix</keyword>
<sequence>MRVFRLALDRCHIVFYPLRGVDGARWDRNIVSAGSHLLLLSCGSAVVSNNSLLSFATDMVTVSADDLLHEVTTGGSSSDVKHKQPIDGRDQHVWLFEPPASQGVLTQDGLTQIVFHKYHAGTYTMLDNFLNPYWTYLTECLPMNMAPNLVTALGGMHCVVAYFITWIYLPSFDTLAPNWLLLLNGYCTIAYYTFDCMDGKQARRTGSSSPLGQLFDHGMDCFCLLAHLSTAHTWAMGGNTPWFWASQAALQFSFFVAQWEEYYTGILPHANGQFGVTEVNYGQALLSVINAFVDRKVVYTAASLAAIGTAWPAMMTYLIFASIFRVCSVIGNTKGRFSALSKLTSPLIVSIVPFYIPSVAREREVRFIHLTIGLALCLVTIKIIVFSMAKQSYAVIQGDILPCLLAAAWVRHDVRLTEAGSHLLWQVLSVWYFCRMLYWTNSFIQQVCERLDINLFTIKLTKKKD</sequence>
<feature type="transmembrane region" description="Helical" evidence="6">
    <location>
        <begin position="297"/>
        <end position="323"/>
    </location>
</feature>
<evidence type="ECO:0000256" key="4">
    <source>
        <dbReference type="ARBA" id="ARBA00023136"/>
    </source>
</evidence>
<evidence type="ECO:0000256" key="3">
    <source>
        <dbReference type="ARBA" id="ARBA00022679"/>
    </source>
</evidence>
<protein>
    <recommendedName>
        <fullName evidence="9">Ethanolaminephosphotransferase</fullName>
    </recommendedName>
</protein>
<dbReference type="PANTHER" id="PTHR10414">
    <property type="entry name" value="ETHANOLAMINEPHOSPHOTRANSFERASE"/>
    <property type="match status" value="1"/>
</dbReference>
<feature type="transmembrane region" description="Helical" evidence="6">
    <location>
        <begin position="343"/>
        <end position="360"/>
    </location>
</feature>
<comment type="similarity">
    <text evidence="2 5">Belongs to the CDP-alcohol phosphatidyltransferase class-I family.</text>
</comment>
<reference evidence="7 8" key="1">
    <citation type="journal article" date="2008" name="Nature">
        <title>The Phaeodactylum genome reveals the evolutionary history of diatom genomes.</title>
        <authorList>
            <person name="Bowler C."/>
            <person name="Allen A.E."/>
            <person name="Badger J.H."/>
            <person name="Grimwood J."/>
            <person name="Jabbari K."/>
            <person name="Kuo A."/>
            <person name="Maheswari U."/>
            <person name="Martens C."/>
            <person name="Maumus F."/>
            <person name="Otillar R.P."/>
            <person name="Rayko E."/>
            <person name="Salamov A."/>
            <person name="Vandepoele K."/>
            <person name="Beszteri B."/>
            <person name="Gruber A."/>
            <person name="Heijde M."/>
            <person name="Katinka M."/>
            <person name="Mock T."/>
            <person name="Valentin K."/>
            <person name="Verret F."/>
            <person name="Berges J.A."/>
            <person name="Brownlee C."/>
            <person name="Cadoret J.P."/>
            <person name="Chiovitti A."/>
            <person name="Choi C.J."/>
            <person name="Coesel S."/>
            <person name="De Martino A."/>
            <person name="Detter J.C."/>
            <person name="Durkin C."/>
            <person name="Falciatore A."/>
            <person name="Fournet J."/>
            <person name="Haruta M."/>
            <person name="Huysman M.J."/>
            <person name="Jenkins B.D."/>
            <person name="Jiroutova K."/>
            <person name="Jorgensen R.E."/>
            <person name="Joubert Y."/>
            <person name="Kaplan A."/>
            <person name="Kroger N."/>
            <person name="Kroth P.G."/>
            <person name="La Roche J."/>
            <person name="Lindquist E."/>
            <person name="Lommer M."/>
            <person name="Martin-Jezequel V."/>
            <person name="Lopez P.J."/>
            <person name="Lucas S."/>
            <person name="Mangogna M."/>
            <person name="McGinnis K."/>
            <person name="Medlin L.K."/>
            <person name="Montsant A."/>
            <person name="Oudot-Le Secq M.P."/>
            <person name="Napoli C."/>
            <person name="Obornik M."/>
            <person name="Parker M.S."/>
            <person name="Petit J.L."/>
            <person name="Porcel B.M."/>
            <person name="Poulsen N."/>
            <person name="Robison M."/>
            <person name="Rychlewski L."/>
            <person name="Rynearson T.A."/>
            <person name="Schmutz J."/>
            <person name="Shapiro H."/>
            <person name="Siaut M."/>
            <person name="Stanley M."/>
            <person name="Sussman M.R."/>
            <person name="Taylor A.R."/>
            <person name="Vardi A."/>
            <person name="von Dassow P."/>
            <person name="Vyverman W."/>
            <person name="Willis A."/>
            <person name="Wyrwicz L.S."/>
            <person name="Rokhsar D.S."/>
            <person name="Weissenbach J."/>
            <person name="Armbrust E.V."/>
            <person name="Green B.R."/>
            <person name="Van de Peer Y."/>
            <person name="Grigoriev I.V."/>
        </authorList>
    </citation>
    <scope>NUCLEOTIDE SEQUENCE [LARGE SCALE GENOMIC DNA]</scope>
    <source>
        <strain evidence="7 8">CCAP 1055/1</strain>
    </source>
</reference>
<dbReference type="eggNOG" id="KOG2877">
    <property type="taxonomic scope" value="Eukaryota"/>
</dbReference>
<gene>
    <name evidence="7" type="ORF">PHATRDRAFT_33864</name>
</gene>
<dbReference type="PaxDb" id="2850-Phatr33864"/>
<name>B7FU30_PHATC</name>
<evidence type="ECO:0000256" key="2">
    <source>
        <dbReference type="ARBA" id="ARBA00010441"/>
    </source>
</evidence>
<keyword evidence="3 5" id="KW-0808">Transferase</keyword>
<dbReference type="Proteomes" id="UP000000759">
    <property type="component" value="Chromosome 4"/>
</dbReference>
<proteinExistence type="inferred from homology"/>
<dbReference type="AlphaFoldDB" id="B7FU30"/>
<dbReference type="Gene3D" id="1.20.120.1760">
    <property type="match status" value="1"/>
</dbReference>
<dbReference type="GO" id="GO:0008654">
    <property type="term" value="P:phospholipid biosynthetic process"/>
    <property type="evidence" value="ECO:0007669"/>
    <property type="project" value="InterPro"/>
</dbReference>
<dbReference type="PROSITE" id="PS00379">
    <property type="entry name" value="CDP_ALCOHOL_P_TRANSF"/>
    <property type="match status" value="1"/>
</dbReference>
<keyword evidence="8" id="KW-1185">Reference proteome</keyword>
<dbReference type="InParanoid" id="B7FU30"/>
<feature type="transmembrane region" description="Helical" evidence="6">
    <location>
        <begin position="175"/>
        <end position="194"/>
    </location>
</feature>
<dbReference type="GO" id="GO:0016780">
    <property type="term" value="F:phosphotransferase activity, for other substituted phosphate groups"/>
    <property type="evidence" value="ECO:0007669"/>
    <property type="project" value="InterPro"/>
</dbReference>
<dbReference type="GeneID" id="7197884"/>
<dbReference type="InterPro" id="IPR014472">
    <property type="entry name" value="CHOPT"/>
</dbReference>
<dbReference type="GO" id="GO:0016020">
    <property type="term" value="C:membrane"/>
    <property type="evidence" value="ECO:0007669"/>
    <property type="project" value="UniProtKB-SubCell"/>
</dbReference>
<evidence type="ECO:0000256" key="5">
    <source>
        <dbReference type="RuleBase" id="RU003750"/>
    </source>
</evidence>
<dbReference type="KEGG" id="pti:PHATRDRAFT_33864"/>
<evidence type="ECO:0000313" key="8">
    <source>
        <dbReference type="Proteomes" id="UP000000759"/>
    </source>
</evidence>
<dbReference type="Pfam" id="PF01066">
    <property type="entry name" value="CDP-OH_P_transf"/>
    <property type="match status" value="1"/>
</dbReference>
<evidence type="ECO:0008006" key="9">
    <source>
        <dbReference type="Google" id="ProtNLM"/>
    </source>
</evidence>
<dbReference type="FunCoup" id="B7FU30">
    <property type="interactions" value="91"/>
</dbReference>
<accession>B7FU30</accession>
<comment type="subcellular location">
    <subcellularLocation>
        <location evidence="1">Membrane</location>
    </subcellularLocation>
</comment>
<dbReference type="STRING" id="556484.B7FU30"/>
<evidence type="ECO:0000256" key="6">
    <source>
        <dbReference type="SAM" id="Phobius"/>
    </source>
</evidence>
<feature type="transmembrane region" description="Helical" evidence="6">
    <location>
        <begin position="149"/>
        <end position="169"/>
    </location>
</feature>
<keyword evidence="4 6" id="KW-0472">Membrane</keyword>
<dbReference type="InterPro" id="IPR000462">
    <property type="entry name" value="CDP-OH_P_trans"/>
</dbReference>
<dbReference type="InterPro" id="IPR043130">
    <property type="entry name" value="CDP-OH_PTrfase_TM_dom"/>
</dbReference>
<keyword evidence="6" id="KW-0812">Transmembrane</keyword>
<evidence type="ECO:0000256" key="1">
    <source>
        <dbReference type="ARBA" id="ARBA00004370"/>
    </source>
</evidence>
<dbReference type="EMBL" id="CM000607">
    <property type="protein sequence ID" value="EEC49909.1"/>
    <property type="molecule type" value="Genomic_DNA"/>
</dbReference>
<feature type="transmembrane region" description="Helical" evidence="6">
    <location>
        <begin position="367"/>
        <end position="386"/>
    </location>
</feature>
<dbReference type="InterPro" id="IPR048254">
    <property type="entry name" value="CDP_ALCOHOL_P_TRANSF_CS"/>
</dbReference>
<evidence type="ECO:0000313" key="7">
    <source>
        <dbReference type="EMBL" id="EEC49909.1"/>
    </source>
</evidence>
<reference evidence="8" key="2">
    <citation type="submission" date="2008-08" db="EMBL/GenBank/DDBJ databases">
        <authorList>
            <consortium name="Diatom Consortium"/>
            <person name="Grigoriev I."/>
            <person name="Grimwood J."/>
            <person name="Kuo A."/>
            <person name="Otillar R.P."/>
            <person name="Salamov A."/>
            <person name="Detter J.C."/>
            <person name="Lindquist E."/>
            <person name="Shapiro H."/>
            <person name="Lucas S."/>
            <person name="Glavina del Rio T."/>
            <person name="Pitluck S."/>
            <person name="Rokhsar D."/>
            <person name="Bowler C."/>
        </authorList>
    </citation>
    <scope>GENOME REANNOTATION</scope>
    <source>
        <strain evidence="8">CCAP 1055/1</strain>
    </source>
</reference>
<dbReference type="OrthoDB" id="196717at2759"/>